<dbReference type="EMBL" id="FUIG01000044">
    <property type="protein sequence ID" value="SJM33674.1"/>
    <property type="molecule type" value="Genomic_DNA"/>
</dbReference>
<dbReference type="PROSITE" id="PS51352">
    <property type="entry name" value="THIOREDOXIN_2"/>
    <property type="match status" value="1"/>
</dbReference>
<feature type="binding site" evidence="3">
    <location>
        <position position="192"/>
    </location>
    <ligand>
        <name>Cu cation</name>
        <dbReference type="ChEBI" id="CHEBI:23378"/>
    </ligand>
</feature>
<reference evidence="8" key="1">
    <citation type="submission" date="2016-12" db="EMBL/GenBank/DDBJ databases">
        <authorList>
            <person name="Brunel B."/>
        </authorList>
    </citation>
    <scope>NUCLEOTIDE SEQUENCE [LARGE SCALE GENOMIC DNA]</scope>
</reference>
<dbReference type="SUPFAM" id="SSF52833">
    <property type="entry name" value="Thioredoxin-like"/>
    <property type="match status" value="1"/>
</dbReference>
<protein>
    <submittedName>
        <fullName evidence="7">Putative oxidoreductase protein</fullName>
    </submittedName>
</protein>
<evidence type="ECO:0000256" key="4">
    <source>
        <dbReference type="PIRSR" id="PIRSR603782-2"/>
    </source>
</evidence>
<feature type="disulfide bond" description="Redox-active" evidence="4">
    <location>
        <begin position="99"/>
        <end position="103"/>
    </location>
</feature>
<dbReference type="InterPro" id="IPR036249">
    <property type="entry name" value="Thioredoxin-like_sf"/>
</dbReference>
<keyword evidence="3" id="KW-0479">Metal-binding</keyword>
<name>A0A2P9ARA3_9HYPH</name>
<evidence type="ECO:0000259" key="6">
    <source>
        <dbReference type="PROSITE" id="PS51352"/>
    </source>
</evidence>
<feature type="binding site" evidence="3">
    <location>
        <position position="103"/>
    </location>
    <ligand>
        <name>Cu cation</name>
        <dbReference type="ChEBI" id="CHEBI:23378"/>
    </ligand>
</feature>
<evidence type="ECO:0000256" key="3">
    <source>
        <dbReference type="PIRSR" id="PIRSR603782-1"/>
    </source>
</evidence>
<dbReference type="PANTHER" id="PTHR12151:SF25">
    <property type="entry name" value="LINALOOL DEHYDRATASE_ISOMERASE DOMAIN-CONTAINING PROTEIN"/>
    <property type="match status" value="1"/>
</dbReference>
<keyword evidence="4" id="KW-1015">Disulfide bond</keyword>
<evidence type="ECO:0000313" key="8">
    <source>
        <dbReference type="Proteomes" id="UP000245698"/>
    </source>
</evidence>
<feature type="binding site" evidence="3">
    <location>
        <position position="99"/>
    </location>
    <ligand>
        <name>Cu cation</name>
        <dbReference type="ChEBI" id="CHEBI:23378"/>
    </ligand>
</feature>
<dbReference type="Pfam" id="PF02630">
    <property type="entry name" value="SCO1-SenC"/>
    <property type="match status" value="1"/>
</dbReference>
<keyword evidence="8" id="KW-1185">Reference proteome</keyword>
<keyword evidence="5" id="KW-1133">Transmembrane helix</keyword>
<dbReference type="Proteomes" id="UP000245698">
    <property type="component" value="Unassembled WGS sequence"/>
</dbReference>
<gene>
    <name evidence="7" type="ORF">BQ8482_360075</name>
</gene>
<dbReference type="InterPro" id="IPR003782">
    <property type="entry name" value="SCO1/SenC"/>
</dbReference>
<keyword evidence="5" id="KW-0812">Transmembrane</keyword>
<dbReference type="PANTHER" id="PTHR12151">
    <property type="entry name" value="ELECTRON TRANSPORT PROTIN SCO1/SENC FAMILY MEMBER"/>
    <property type="match status" value="1"/>
</dbReference>
<keyword evidence="2 3" id="KW-0186">Copper</keyword>
<sequence length="248" mass="27885">MIETKSVQSVLCRPATSGGLTRFFTLWIAVLVWVLAFAPAAQTHSLDEVDAMLGDKEKYFQVIDKPAPDFKLQSSDGRAVQLADLRGKVLILHFIYTSCPDVCPLHTERLAQIQAMVNSTPMKDRVRFVTITTDPSKDTPEVLRDYAAARGLDTANWLFLTTTPDQPEDTTRKLAEAFGHKFSKTDDGMQMHGIVTHAIDKGGRWKANFHGLNFDPVNLVTFVNALTNDVGVPHGHEKKSWRSWMWDW</sequence>
<evidence type="ECO:0000256" key="1">
    <source>
        <dbReference type="ARBA" id="ARBA00010996"/>
    </source>
</evidence>
<dbReference type="GO" id="GO:0046872">
    <property type="term" value="F:metal ion binding"/>
    <property type="evidence" value="ECO:0007669"/>
    <property type="project" value="UniProtKB-KW"/>
</dbReference>
<dbReference type="Gene3D" id="3.40.30.10">
    <property type="entry name" value="Glutaredoxin"/>
    <property type="match status" value="1"/>
</dbReference>
<proteinExistence type="inferred from homology"/>
<feature type="domain" description="Thioredoxin" evidence="6">
    <location>
        <begin position="61"/>
        <end position="228"/>
    </location>
</feature>
<evidence type="ECO:0000313" key="7">
    <source>
        <dbReference type="EMBL" id="SJM33674.1"/>
    </source>
</evidence>
<dbReference type="CDD" id="cd02968">
    <property type="entry name" value="SCO"/>
    <property type="match status" value="1"/>
</dbReference>
<keyword evidence="5" id="KW-0472">Membrane</keyword>
<dbReference type="InterPro" id="IPR013766">
    <property type="entry name" value="Thioredoxin_domain"/>
</dbReference>
<feature type="transmembrane region" description="Helical" evidence="5">
    <location>
        <begin position="20"/>
        <end position="41"/>
    </location>
</feature>
<evidence type="ECO:0000256" key="5">
    <source>
        <dbReference type="SAM" id="Phobius"/>
    </source>
</evidence>
<dbReference type="AlphaFoldDB" id="A0A2P9ARA3"/>
<accession>A0A2P9ARA3</accession>
<organism evidence="7 8">
    <name type="scientific">Mesorhizobium delmotii</name>
    <dbReference type="NCBI Taxonomy" id="1631247"/>
    <lineage>
        <taxon>Bacteria</taxon>
        <taxon>Pseudomonadati</taxon>
        <taxon>Pseudomonadota</taxon>
        <taxon>Alphaproteobacteria</taxon>
        <taxon>Hyphomicrobiales</taxon>
        <taxon>Phyllobacteriaceae</taxon>
        <taxon>Mesorhizobium</taxon>
    </lineage>
</organism>
<comment type="similarity">
    <text evidence="1">Belongs to the SCO1/2 family.</text>
</comment>
<evidence type="ECO:0000256" key="2">
    <source>
        <dbReference type="ARBA" id="ARBA00023008"/>
    </source>
</evidence>